<name>A0A834V3V4_MARMO</name>
<dbReference type="AlphaFoldDB" id="A0A834V3V4"/>
<evidence type="ECO:0000313" key="11">
    <source>
        <dbReference type="Proteomes" id="UP000662637"/>
    </source>
</evidence>
<dbReference type="GO" id="GO:0003676">
    <property type="term" value="F:nucleic acid binding"/>
    <property type="evidence" value="ECO:0007669"/>
    <property type="project" value="InterPro"/>
</dbReference>
<evidence type="ECO:0000256" key="7">
    <source>
        <dbReference type="ARBA" id="ARBA00023157"/>
    </source>
</evidence>
<dbReference type="PRINTS" id="PR00794">
    <property type="entry name" value="RIBONUCLEASE"/>
</dbReference>
<comment type="similarity">
    <text evidence="2 8">Belongs to the pancreatic ribonuclease family.</text>
</comment>
<dbReference type="PANTHER" id="PTHR11437">
    <property type="entry name" value="RIBONUCLEASE"/>
    <property type="match status" value="1"/>
</dbReference>
<keyword evidence="3" id="KW-0964">Secreted</keyword>
<dbReference type="PANTHER" id="PTHR11437:SF10">
    <property type="entry name" value="ANGIOGENIN-RELATED"/>
    <property type="match status" value="1"/>
</dbReference>
<keyword evidence="8" id="KW-0732">Signal</keyword>
<evidence type="ECO:0000256" key="2">
    <source>
        <dbReference type="ARBA" id="ARBA00005600"/>
    </source>
</evidence>
<sequence length="142" mass="16230">MNLRWILLPLLLLLDLTVFTPALSFSKQHIDNPKSLVPGGNRQYCDVMMRRLWMIHKGKCKQINTFIHENLAIIVDFCKTPPVSCMNIPSMHNCHDSTHDVRVTDCFATPGTRPPHCHYRKMDSTRPIRVGCEQGVPVHLDG</sequence>
<comment type="caution">
    <text evidence="10">The sequence shown here is derived from an EMBL/GenBank/DDBJ whole genome shotgun (WGS) entry which is preliminary data.</text>
</comment>
<evidence type="ECO:0000256" key="4">
    <source>
        <dbReference type="ARBA" id="ARBA00022722"/>
    </source>
</evidence>
<dbReference type="InterPro" id="IPR023411">
    <property type="entry name" value="RNaseA_AS"/>
</dbReference>
<organism evidence="10 11">
    <name type="scientific">Marmota monax</name>
    <name type="common">Woodchuck</name>
    <dbReference type="NCBI Taxonomy" id="9995"/>
    <lineage>
        <taxon>Eukaryota</taxon>
        <taxon>Metazoa</taxon>
        <taxon>Chordata</taxon>
        <taxon>Craniata</taxon>
        <taxon>Vertebrata</taxon>
        <taxon>Euteleostomi</taxon>
        <taxon>Mammalia</taxon>
        <taxon>Eutheria</taxon>
        <taxon>Euarchontoglires</taxon>
        <taxon>Glires</taxon>
        <taxon>Rodentia</taxon>
        <taxon>Sciuromorpha</taxon>
        <taxon>Sciuridae</taxon>
        <taxon>Xerinae</taxon>
        <taxon>Marmotini</taxon>
        <taxon>Marmota</taxon>
    </lineage>
</organism>
<comment type="subcellular location">
    <subcellularLocation>
        <location evidence="1">Secreted</location>
    </subcellularLocation>
</comment>
<dbReference type="GO" id="GO:0050830">
    <property type="term" value="P:defense response to Gram-positive bacterium"/>
    <property type="evidence" value="ECO:0007669"/>
    <property type="project" value="TreeGrafter"/>
</dbReference>
<dbReference type="GO" id="GO:0004519">
    <property type="term" value="F:endonuclease activity"/>
    <property type="evidence" value="ECO:0007669"/>
    <property type="project" value="UniProtKB-KW"/>
</dbReference>
<dbReference type="CDD" id="cd06265">
    <property type="entry name" value="RNase_A_canonical"/>
    <property type="match status" value="1"/>
</dbReference>
<evidence type="ECO:0000259" key="9">
    <source>
        <dbReference type="SMART" id="SM00092"/>
    </source>
</evidence>
<dbReference type="SMART" id="SM00092">
    <property type="entry name" value="RNAse_Pc"/>
    <property type="match status" value="1"/>
</dbReference>
<feature type="signal peptide" evidence="8">
    <location>
        <begin position="1"/>
        <end position="24"/>
    </location>
</feature>
<dbReference type="GO" id="GO:0004540">
    <property type="term" value="F:RNA nuclease activity"/>
    <property type="evidence" value="ECO:0007669"/>
    <property type="project" value="TreeGrafter"/>
</dbReference>
<dbReference type="Gene3D" id="3.10.130.10">
    <property type="entry name" value="Ribonuclease A-like domain"/>
    <property type="match status" value="1"/>
</dbReference>
<proteinExistence type="inferred from homology"/>
<gene>
    <name evidence="10" type="ORF">GHT09_008156</name>
</gene>
<keyword evidence="4 8" id="KW-0540">Nuclease</keyword>
<dbReference type="GO" id="GO:0016787">
    <property type="term" value="F:hydrolase activity"/>
    <property type="evidence" value="ECO:0007669"/>
    <property type="project" value="UniProtKB-KW"/>
</dbReference>
<dbReference type="GO" id="GO:0005576">
    <property type="term" value="C:extracellular region"/>
    <property type="evidence" value="ECO:0007669"/>
    <property type="project" value="UniProtKB-SubCell"/>
</dbReference>
<evidence type="ECO:0000313" key="10">
    <source>
        <dbReference type="EMBL" id="KAF7480629.1"/>
    </source>
</evidence>
<evidence type="ECO:0000256" key="6">
    <source>
        <dbReference type="ARBA" id="ARBA00022801"/>
    </source>
</evidence>
<evidence type="ECO:0000256" key="3">
    <source>
        <dbReference type="ARBA" id="ARBA00022525"/>
    </source>
</evidence>
<evidence type="ECO:0000256" key="8">
    <source>
        <dbReference type="RuleBase" id="RU000651"/>
    </source>
</evidence>
<keyword evidence="7" id="KW-1015">Disulfide bond</keyword>
<evidence type="ECO:0000256" key="5">
    <source>
        <dbReference type="ARBA" id="ARBA00022759"/>
    </source>
</evidence>
<dbReference type="InterPro" id="IPR001427">
    <property type="entry name" value="RNaseA"/>
</dbReference>
<feature type="chain" id="PRO_5033092113" description="Ribonuclease A-domain domain-containing protein" evidence="8">
    <location>
        <begin position="25"/>
        <end position="142"/>
    </location>
</feature>
<dbReference type="EMBL" id="WJEC01000872">
    <property type="protein sequence ID" value="KAF7480629.1"/>
    <property type="molecule type" value="Genomic_DNA"/>
</dbReference>
<dbReference type="Pfam" id="PF00074">
    <property type="entry name" value="RnaseA"/>
    <property type="match status" value="1"/>
</dbReference>
<accession>A0A834V3V4</accession>
<dbReference type="Proteomes" id="UP000662637">
    <property type="component" value="Unassembled WGS sequence"/>
</dbReference>
<feature type="domain" description="Ribonuclease A-domain" evidence="9">
    <location>
        <begin position="18"/>
        <end position="142"/>
    </location>
</feature>
<keyword evidence="5 8" id="KW-0255">Endonuclease</keyword>
<dbReference type="PROSITE" id="PS00127">
    <property type="entry name" value="RNASE_PANCREATIC"/>
    <property type="match status" value="1"/>
</dbReference>
<dbReference type="InterPro" id="IPR036816">
    <property type="entry name" value="RNaseA-like_dom_sf"/>
</dbReference>
<evidence type="ECO:0000256" key="1">
    <source>
        <dbReference type="ARBA" id="ARBA00004613"/>
    </source>
</evidence>
<dbReference type="InterPro" id="IPR023412">
    <property type="entry name" value="RNaseA_domain"/>
</dbReference>
<reference evidence="10" key="1">
    <citation type="submission" date="2020-08" db="EMBL/GenBank/DDBJ databases">
        <authorList>
            <person name="Shumante A."/>
            <person name="Zimin A.V."/>
            <person name="Puiu D."/>
            <person name="Salzberg S.L."/>
        </authorList>
    </citation>
    <scope>NUCLEOTIDE SEQUENCE</scope>
    <source>
        <strain evidence="10">WC2-LM</strain>
        <tissue evidence="10">Liver</tissue>
    </source>
</reference>
<dbReference type="SUPFAM" id="SSF54076">
    <property type="entry name" value="RNase A-like"/>
    <property type="match status" value="1"/>
</dbReference>
<keyword evidence="6 8" id="KW-0378">Hydrolase</keyword>
<protein>
    <recommendedName>
        <fullName evidence="9">Ribonuclease A-domain domain-containing protein</fullName>
    </recommendedName>
</protein>